<evidence type="ECO:0008006" key="3">
    <source>
        <dbReference type="Google" id="ProtNLM"/>
    </source>
</evidence>
<evidence type="ECO:0000256" key="1">
    <source>
        <dbReference type="SAM" id="MobiDB-lite"/>
    </source>
</evidence>
<accession>A0A2S2Q5C2</accession>
<reference evidence="2" key="1">
    <citation type="submission" date="2018-04" db="EMBL/GenBank/DDBJ databases">
        <title>Transcriptome assembly of Sipha flava.</title>
        <authorList>
            <person name="Scully E.D."/>
            <person name="Geib S.M."/>
            <person name="Palmer N.A."/>
            <person name="Koch K."/>
            <person name="Bradshaw J."/>
            <person name="Heng-Moss T."/>
            <person name="Sarath G."/>
        </authorList>
    </citation>
    <scope>NUCLEOTIDE SEQUENCE</scope>
</reference>
<name>A0A2S2Q5C2_9HEMI</name>
<feature type="region of interest" description="Disordered" evidence="1">
    <location>
        <begin position="150"/>
        <end position="183"/>
    </location>
</feature>
<evidence type="ECO:0000313" key="2">
    <source>
        <dbReference type="EMBL" id="MBY72926.1"/>
    </source>
</evidence>
<sequence>MKPWKYKEVMSFLLFESTPRETYTYVNHYDGNDTVADLKDEENQIIEKHSQNDENVELALSYNIESETQKKKHNYDANKKNIGKESDVDKIISFIGNKNQVKKQPRELDFFFTSACENTKRLPRRLQLQIKQEVMRTFINAEIEFLDQPSTTPTSSIISTETPGCSRLDTPSTGSYKKASQYI</sequence>
<gene>
    <name evidence="2" type="ORF">g.95859</name>
</gene>
<protein>
    <recommendedName>
        <fullName evidence="3">BESS domain-containing protein</fullName>
    </recommendedName>
</protein>
<organism evidence="2">
    <name type="scientific">Sipha flava</name>
    <name type="common">yellow sugarcane aphid</name>
    <dbReference type="NCBI Taxonomy" id="143950"/>
    <lineage>
        <taxon>Eukaryota</taxon>
        <taxon>Metazoa</taxon>
        <taxon>Ecdysozoa</taxon>
        <taxon>Arthropoda</taxon>
        <taxon>Hexapoda</taxon>
        <taxon>Insecta</taxon>
        <taxon>Pterygota</taxon>
        <taxon>Neoptera</taxon>
        <taxon>Paraneoptera</taxon>
        <taxon>Hemiptera</taxon>
        <taxon>Sternorrhyncha</taxon>
        <taxon>Aphidomorpha</taxon>
        <taxon>Aphidoidea</taxon>
        <taxon>Aphididae</taxon>
        <taxon>Sipha</taxon>
    </lineage>
</organism>
<proteinExistence type="predicted"/>
<dbReference type="AlphaFoldDB" id="A0A2S2Q5C2"/>
<feature type="compositionally biased region" description="Low complexity" evidence="1">
    <location>
        <begin position="150"/>
        <end position="160"/>
    </location>
</feature>
<dbReference type="EMBL" id="GGMS01003723">
    <property type="protein sequence ID" value="MBY72926.1"/>
    <property type="molecule type" value="Transcribed_RNA"/>
</dbReference>